<feature type="transmembrane region" description="Helical" evidence="5">
    <location>
        <begin position="47"/>
        <end position="64"/>
    </location>
</feature>
<feature type="domain" description="Methyl-accepting transducer" evidence="6">
    <location>
        <begin position="211"/>
        <end position="468"/>
    </location>
</feature>
<evidence type="ECO:0000259" key="6">
    <source>
        <dbReference type="PROSITE" id="PS50111"/>
    </source>
</evidence>
<name>A0A4Q0I9H5_9FIRM</name>
<dbReference type="AlphaFoldDB" id="A0A4Q0I9H5"/>
<keyword evidence="5" id="KW-0472">Membrane</keyword>
<feature type="transmembrane region" description="Helical" evidence="5">
    <location>
        <begin position="95"/>
        <end position="114"/>
    </location>
</feature>
<evidence type="ECO:0000313" key="8">
    <source>
        <dbReference type="Proteomes" id="UP000289166"/>
    </source>
</evidence>
<dbReference type="PROSITE" id="PS50111">
    <property type="entry name" value="CHEMOTAXIS_TRANSDUC_2"/>
    <property type="match status" value="1"/>
</dbReference>
<dbReference type="SUPFAM" id="SSF58104">
    <property type="entry name" value="Methyl-accepting chemotaxis protein (MCP) signaling domain"/>
    <property type="match status" value="1"/>
</dbReference>
<dbReference type="Proteomes" id="UP000289166">
    <property type="component" value="Unassembled WGS sequence"/>
</dbReference>
<feature type="transmembrane region" description="Helical" evidence="5">
    <location>
        <begin position="119"/>
        <end position="139"/>
    </location>
</feature>
<dbReference type="GO" id="GO:0006935">
    <property type="term" value="P:chemotaxis"/>
    <property type="evidence" value="ECO:0007669"/>
    <property type="project" value="InterPro"/>
</dbReference>
<keyword evidence="5" id="KW-0812">Transmembrane</keyword>
<evidence type="ECO:0000313" key="7">
    <source>
        <dbReference type="EMBL" id="RXE59642.1"/>
    </source>
</evidence>
<comment type="similarity">
    <text evidence="2">Belongs to the methyl-accepting chemotaxis (MCP) protein family.</text>
</comment>
<keyword evidence="5" id="KW-1133">Transmembrane helix</keyword>
<evidence type="ECO:0000256" key="4">
    <source>
        <dbReference type="SAM" id="Coils"/>
    </source>
</evidence>
<sequence>MKEFTLASHARRVNKVLLFIFWPYFLVCIVLGITMSKSASLFSVESIPLGIFAAGIIASTVFFVKRKYNDIIGLILCLSVMVSLVAIYFSPNSVVEDTMILVLVIPACAMTMYLNNRNFIIYAGCFNLFCIIIEAMNGAMGVPKFISDLVKIDFVMLVLYFATRWGSEIIHHAVEKENSSRNLLEKLENTINLIKKSTASLHHDIANCNTTLQIIKESGDGVALAVEEVTKGIGEEAESVSNINVMMLDADKLVADTASISREMAKVSVSTVQIVNEGVENIGEMNRQMDIINTAVSESYSTVLKLQESMDKVNEFLEGITQIAEQTNMLALNAAIEAARAGESGKGFAVVADEVRRLAEQSTQTVGLIHQVITRIKDEANMVLDKVYNGTEATKAGETIVSKVSESYDRMNQSFKDIDNYIDNELKMIENTTVLFSQIRREMESIAGISEEHAAASEEMSASMQEQNDKIESIIKSMQEIQKLSEELERIAKDK</sequence>
<dbReference type="PANTHER" id="PTHR32089">
    <property type="entry name" value="METHYL-ACCEPTING CHEMOTAXIS PROTEIN MCPB"/>
    <property type="match status" value="1"/>
</dbReference>
<dbReference type="GO" id="GO:0004888">
    <property type="term" value="F:transmembrane signaling receptor activity"/>
    <property type="evidence" value="ECO:0007669"/>
    <property type="project" value="InterPro"/>
</dbReference>
<dbReference type="Gene3D" id="1.10.287.950">
    <property type="entry name" value="Methyl-accepting chemotaxis protein"/>
    <property type="match status" value="1"/>
</dbReference>
<dbReference type="OrthoDB" id="2542987at2"/>
<dbReference type="PRINTS" id="PR00260">
    <property type="entry name" value="CHEMTRNSDUCR"/>
</dbReference>
<dbReference type="GO" id="GO:0007165">
    <property type="term" value="P:signal transduction"/>
    <property type="evidence" value="ECO:0007669"/>
    <property type="project" value="UniProtKB-KW"/>
</dbReference>
<gene>
    <name evidence="7" type="ORF">EFD62_06125</name>
</gene>
<organism evidence="7 8">
    <name type="scientific">Acetivibrio mesophilus</name>
    <dbReference type="NCBI Taxonomy" id="2487273"/>
    <lineage>
        <taxon>Bacteria</taxon>
        <taxon>Bacillati</taxon>
        <taxon>Bacillota</taxon>
        <taxon>Clostridia</taxon>
        <taxon>Eubacteriales</taxon>
        <taxon>Oscillospiraceae</taxon>
        <taxon>Acetivibrio</taxon>
    </lineage>
</organism>
<evidence type="ECO:0000256" key="5">
    <source>
        <dbReference type="SAM" id="Phobius"/>
    </source>
</evidence>
<dbReference type="SMART" id="SM00283">
    <property type="entry name" value="MA"/>
    <property type="match status" value="1"/>
</dbReference>
<feature type="transmembrane region" description="Helical" evidence="5">
    <location>
        <begin position="16"/>
        <end position="35"/>
    </location>
</feature>
<comment type="caution">
    <text evidence="7">The sequence shown here is derived from an EMBL/GenBank/DDBJ whole genome shotgun (WGS) entry which is preliminary data.</text>
</comment>
<feature type="transmembrane region" description="Helical" evidence="5">
    <location>
        <begin position="71"/>
        <end position="89"/>
    </location>
</feature>
<dbReference type="PANTHER" id="PTHR32089:SF112">
    <property type="entry name" value="LYSOZYME-LIKE PROTEIN-RELATED"/>
    <property type="match status" value="1"/>
</dbReference>
<protein>
    <submittedName>
        <fullName evidence="7">Chemotaxis protein</fullName>
    </submittedName>
</protein>
<dbReference type="GO" id="GO:0016020">
    <property type="term" value="C:membrane"/>
    <property type="evidence" value="ECO:0007669"/>
    <property type="project" value="InterPro"/>
</dbReference>
<dbReference type="InterPro" id="IPR004089">
    <property type="entry name" value="MCPsignal_dom"/>
</dbReference>
<dbReference type="Pfam" id="PF00015">
    <property type="entry name" value="MCPsignal"/>
    <property type="match status" value="1"/>
</dbReference>
<evidence type="ECO:0000256" key="1">
    <source>
        <dbReference type="ARBA" id="ARBA00023224"/>
    </source>
</evidence>
<dbReference type="EMBL" id="RLII01000005">
    <property type="protein sequence ID" value="RXE59642.1"/>
    <property type="molecule type" value="Genomic_DNA"/>
</dbReference>
<reference evidence="8" key="1">
    <citation type="submission" date="2018-11" db="EMBL/GenBank/DDBJ databases">
        <title>Genome sequencing of a novel mesophilic and cellulolytic organism within the genus Hungateiclostridium.</title>
        <authorList>
            <person name="Rettenmaier R."/>
            <person name="Liebl W."/>
            <person name="Zverlov V."/>
        </authorList>
    </citation>
    <scope>NUCLEOTIDE SEQUENCE [LARGE SCALE GENOMIC DNA]</scope>
    <source>
        <strain evidence="8">N2K1</strain>
    </source>
</reference>
<keyword evidence="1 3" id="KW-0807">Transducer</keyword>
<accession>A0A4Q0I9H5</accession>
<proteinExistence type="inferred from homology"/>
<evidence type="ECO:0000256" key="3">
    <source>
        <dbReference type="PROSITE-ProRule" id="PRU00284"/>
    </source>
</evidence>
<keyword evidence="8" id="KW-1185">Reference proteome</keyword>
<evidence type="ECO:0000256" key="2">
    <source>
        <dbReference type="ARBA" id="ARBA00029447"/>
    </source>
</evidence>
<dbReference type="InterPro" id="IPR004090">
    <property type="entry name" value="Chemotax_Me-accpt_rcpt"/>
</dbReference>
<keyword evidence="4" id="KW-0175">Coiled coil</keyword>
<feature type="coiled-coil region" evidence="4">
    <location>
        <begin position="464"/>
        <end position="494"/>
    </location>
</feature>